<feature type="compositionally biased region" description="Basic and acidic residues" evidence="6">
    <location>
        <begin position="227"/>
        <end position="236"/>
    </location>
</feature>
<keyword evidence="5" id="KW-0408">Iron</keyword>
<evidence type="ECO:0000256" key="3">
    <source>
        <dbReference type="ARBA" id="ARBA00022964"/>
    </source>
</evidence>
<dbReference type="GO" id="GO:0005783">
    <property type="term" value="C:endoplasmic reticulum"/>
    <property type="evidence" value="ECO:0007669"/>
    <property type="project" value="TreeGrafter"/>
</dbReference>
<dbReference type="InterPro" id="IPR045054">
    <property type="entry name" value="P4HA-like"/>
</dbReference>
<feature type="domain" description="Prolyl 4-hydroxylase alpha subunit" evidence="8">
    <location>
        <begin position="197"/>
        <end position="520"/>
    </location>
</feature>
<dbReference type="Gene3D" id="2.60.120.620">
    <property type="entry name" value="q2cbj1_9rhob like domain"/>
    <property type="match status" value="2"/>
</dbReference>
<protein>
    <submittedName>
        <fullName evidence="9">Prolyl 4-hydroxylase 13</fullName>
    </submittedName>
</protein>
<keyword evidence="7" id="KW-0732">Signal</keyword>
<evidence type="ECO:0000313" key="10">
    <source>
        <dbReference type="Proteomes" id="UP000241890"/>
    </source>
</evidence>
<evidence type="ECO:0000256" key="2">
    <source>
        <dbReference type="ARBA" id="ARBA00022723"/>
    </source>
</evidence>
<sequence length="538" mass="60824">MFWAGPIKFLTSLLVRAATTWKWQDDNEGSDLSENLARELAEVYASDLAVLGCEMNIEAEGKLVHVLDFAAQVEEQQHEDTFWVGLNGASEGILVRPENPVAACLATLAEVAAAALLDAEASKNSKGGKKPLQGSEIYEPKRILSATGKPVFEYKRARELKILHVLLDRQAWVWPAVKVGFSRRIGGTELLTVSDAPRVLLAKDMVSEEDAKSIIDAGSENLFRSPEKHYSDDPKYKNYRTSETGNLKDSHPASHTLRRRAWNVLRLQDLEMVEHLQLLRYTPGKWYKEHFDVFHTIPSLTKEDELVKLGRKRRDLVKWAELQRFLLWRVYSGVVPASDKLMLEKMRLMYLRPDSRYYPSVENKEFELDDYDGEVVDVHIFWLEYAFCSDKEDDDETDACIIRAAEVLDEVMDMSPNRPKQRALMRNRHVTMLPYLTQVDEGGETVFPQAKGESLFGSASGVTRDGMAECSRGVIVPPIKGGAAVFYHLDPSMESIDQLSIHGGCPPVRGVKYAINIFCWNLPNGDGLRLMRSDASDW</sequence>
<keyword evidence="4" id="KW-0560">Oxidoreductase</keyword>
<dbReference type="SMART" id="SM00702">
    <property type="entry name" value="P4Hc"/>
    <property type="match status" value="1"/>
</dbReference>
<dbReference type="InParanoid" id="A0A2R5GEI3"/>
<reference evidence="9 10" key="1">
    <citation type="submission" date="2017-12" db="EMBL/GenBank/DDBJ databases">
        <title>Sequencing, de novo assembly and annotation of complete genome of a new Thraustochytrid species, strain FCC1311.</title>
        <authorList>
            <person name="Sedici K."/>
            <person name="Godart F."/>
            <person name="Aiese Cigliano R."/>
            <person name="Sanseverino W."/>
            <person name="Barakat M."/>
            <person name="Ortet P."/>
            <person name="Marechal E."/>
            <person name="Cagnac O."/>
            <person name="Amato A."/>
        </authorList>
    </citation>
    <scope>NUCLEOTIDE SEQUENCE [LARGE SCALE GENOMIC DNA]</scope>
</reference>
<dbReference type="InterPro" id="IPR006620">
    <property type="entry name" value="Pro_4_hyd_alph"/>
</dbReference>
<evidence type="ECO:0000256" key="5">
    <source>
        <dbReference type="ARBA" id="ARBA00023004"/>
    </source>
</evidence>
<dbReference type="PANTHER" id="PTHR10869:SF246">
    <property type="entry name" value="TRANSMEMBRANE PROLYL 4-HYDROXYLASE"/>
    <property type="match status" value="1"/>
</dbReference>
<evidence type="ECO:0000256" key="7">
    <source>
        <dbReference type="SAM" id="SignalP"/>
    </source>
</evidence>
<feature type="signal peptide" evidence="7">
    <location>
        <begin position="1"/>
        <end position="17"/>
    </location>
</feature>
<dbReference type="AlphaFoldDB" id="A0A2R5GEI3"/>
<dbReference type="Proteomes" id="UP000241890">
    <property type="component" value="Unassembled WGS sequence"/>
</dbReference>
<feature type="region of interest" description="Disordered" evidence="6">
    <location>
        <begin position="227"/>
        <end position="252"/>
    </location>
</feature>
<comment type="caution">
    <text evidence="9">The sequence shown here is derived from an EMBL/GenBank/DDBJ whole genome shotgun (WGS) entry which is preliminary data.</text>
</comment>
<keyword evidence="3" id="KW-0223">Dioxygenase</keyword>
<proteinExistence type="predicted"/>
<feature type="chain" id="PRO_5015355293" evidence="7">
    <location>
        <begin position="18"/>
        <end position="538"/>
    </location>
</feature>
<evidence type="ECO:0000256" key="6">
    <source>
        <dbReference type="SAM" id="MobiDB-lite"/>
    </source>
</evidence>
<dbReference type="GO" id="GO:0031418">
    <property type="term" value="F:L-ascorbic acid binding"/>
    <property type="evidence" value="ECO:0007669"/>
    <property type="project" value="InterPro"/>
</dbReference>
<evidence type="ECO:0000256" key="4">
    <source>
        <dbReference type="ARBA" id="ARBA00023002"/>
    </source>
</evidence>
<dbReference type="GO" id="GO:0005506">
    <property type="term" value="F:iron ion binding"/>
    <property type="evidence" value="ECO:0007669"/>
    <property type="project" value="InterPro"/>
</dbReference>
<evidence type="ECO:0000259" key="8">
    <source>
        <dbReference type="SMART" id="SM00702"/>
    </source>
</evidence>
<dbReference type="PANTHER" id="PTHR10869">
    <property type="entry name" value="PROLYL 4-HYDROXYLASE ALPHA SUBUNIT"/>
    <property type="match status" value="1"/>
</dbReference>
<evidence type="ECO:0000256" key="1">
    <source>
        <dbReference type="ARBA" id="ARBA00001961"/>
    </source>
</evidence>
<evidence type="ECO:0000313" key="9">
    <source>
        <dbReference type="EMBL" id="GBG29357.1"/>
    </source>
</evidence>
<comment type="cofactor">
    <cofactor evidence="1">
        <name>L-ascorbate</name>
        <dbReference type="ChEBI" id="CHEBI:38290"/>
    </cofactor>
</comment>
<name>A0A2R5GEI3_9STRA</name>
<accession>A0A2R5GEI3</accession>
<dbReference type="EMBL" id="BEYU01000056">
    <property type="protein sequence ID" value="GBG29357.1"/>
    <property type="molecule type" value="Genomic_DNA"/>
</dbReference>
<organism evidence="9 10">
    <name type="scientific">Hondaea fermentalgiana</name>
    <dbReference type="NCBI Taxonomy" id="2315210"/>
    <lineage>
        <taxon>Eukaryota</taxon>
        <taxon>Sar</taxon>
        <taxon>Stramenopiles</taxon>
        <taxon>Bigyra</taxon>
        <taxon>Labyrinthulomycetes</taxon>
        <taxon>Thraustochytrida</taxon>
        <taxon>Thraustochytriidae</taxon>
        <taxon>Hondaea</taxon>
    </lineage>
</organism>
<dbReference type="OrthoDB" id="420380at2759"/>
<dbReference type="GO" id="GO:0004656">
    <property type="term" value="F:procollagen-proline 4-dioxygenase activity"/>
    <property type="evidence" value="ECO:0007669"/>
    <property type="project" value="TreeGrafter"/>
</dbReference>
<keyword evidence="10" id="KW-1185">Reference proteome</keyword>
<keyword evidence="2" id="KW-0479">Metal-binding</keyword>
<gene>
    <name evidence="9" type="ORF">FCC1311_055792</name>
</gene>